<reference evidence="1" key="1">
    <citation type="submission" date="2020-07" db="EMBL/GenBank/DDBJ databases">
        <title>Huge and variable diversity of episymbiotic CPR bacteria and DPANN archaea in groundwater ecosystems.</title>
        <authorList>
            <person name="He C.Y."/>
            <person name="Keren R."/>
            <person name="Whittaker M."/>
            <person name="Farag I.F."/>
            <person name="Doudna J."/>
            <person name="Cate J.H.D."/>
            <person name="Banfield J.F."/>
        </authorList>
    </citation>
    <scope>NUCLEOTIDE SEQUENCE</scope>
    <source>
        <strain evidence="1">NC_groundwater_1482_Ag_S-0.65um_47_24</strain>
    </source>
</reference>
<gene>
    <name evidence="1" type="ORF">HY730_08400</name>
</gene>
<evidence type="ECO:0000313" key="2">
    <source>
        <dbReference type="Proteomes" id="UP000772181"/>
    </source>
</evidence>
<dbReference type="EMBL" id="JACQWF010000371">
    <property type="protein sequence ID" value="MBI4596379.1"/>
    <property type="molecule type" value="Genomic_DNA"/>
</dbReference>
<proteinExistence type="predicted"/>
<comment type="caution">
    <text evidence="1">The sequence shown here is derived from an EMBL/GenBank/DDBJ whole genome shotgun (WGS) entry which is preliminary data.</text>
</comment>
<accession>A0A933GPB4</accession>
<dbReference type="Proteomes" id="UP000772181">
    <property type="component" value="Unassembled WGS sequence"/>
</dbReference>
<dbReference type="AlphaFoldDB" id="A0A933GPB4"/>
<protein>
    <submittedName>
        <fullName evidence="1">Uncharacterized protein</fullName>
    </submittedName>
</protein>
<name>A0A933GPB4_UNCTE</name>
<organism evidence="1 2">
    <name type="scientific">Tectimicrobiota bacterium</name>
    <dbReference type="NCBI Taxonomy" id="2528274"/>
    <lineage>
        <taxon>Bacteria</taxon>
        <taxon>Pseudomonadati</taxon>
        <taxon>Nitrospinota/Tectimicrobiota group</taxon>
        <taxon>Candidatus Tectimicrobiota</taxon>
    </lineage>
</organism>
<evidence type="ECO:0000313" key="1">
    <source>
        <dbReference type="EMBL" id="MBI4596379.1"/>
    </source>
</evidence>
<sequence length="63" mass="7655">MIKEEWILDTINKPVKIEVQSDGRIRKWKFIEEAEKYLRVILLEDGETVHNAFFDRNFSEEEK</sequence>